<dbReference type="Proteomes" id="UP000185766">
    <property type="component" value="Unassembled WGS sequence"/>
</dbReference>
<evidence type="ECO:0000313" key="1">
    <source>
        <dbReference type="EMBL" id="SEL27083.1"/>
    </source>
</evidence>
<dbReference type="AlphaFoldDB" id="A0A1H7NU36"/>
<accession>A0A1H7NU36</accession>
<evidence type="ECO:0008006" key="3">
    <source>
        <dbReference type="Google" id="ProtNLM"/>
    </source>
</evidence>
<keyword evidence="2" id="KW-1185">Reference proteome</keyword>
<proteinExistence type="predicted"/>
<dbReference type="PROSITE" id="PS51257">
    <property type="entry name" value="PROKAR_LIPOPROTEIN"/>
    <property type="match status" value="1"/>
</dbReference>
<dbReference type="RefSeq" id="WP_074868284.1">
    <property type="nucleotide sequence ID" value="NZ_FOAS01000010.1"/>
</dbReference>
<gene>
    <name evidence="1" type="ORF">SAMN05216214_11020</name>
</gene>
<protein>
    <recommendedName>
        <fullName evidence="3">Type VI secretion protein</fullName>
    </recommendedName>
</protein>
<evidence type="ECO:0000313" key="2">
    <source>
        <dbReference type="Proteomes" id="UP000185766"/>
    </source>
</evidence>
<sequence length="44" mass="4973">MRRPFYIFSLLIAVLAMSGCTGNYKYSDDEYRPLGEPTAVNRGV</sequence>
<dbReference type="EMBL" id="FOAS01000010">
    <property type="protein sequence ID" value="SEL27083.1"/>
    <property type="molecule type" value="Genomic_DNA"/>
</dbReference>
<organism evidence="1 2">
    <name type="scientific">Atopomonas hussainii</name>
    <dbReference type="NCBI Taxonomy" id="1429083"/>
    <lineage>
        <taxon>Bacteria</taxon>
        <taxon>Pseudomonadati</taxon>
        <taxon>Pseudomonadota</taxon>
        <taxon>Gammaproteobacteria</taxon>
        <taxon>Pseudomonadales</taxon>
        <taxon>Pseudomonadaceae</taxon>
        <taxon>Atopomonas</taxon>
    </lineage>
</organism>
<reference evidence="1 2" key="1">
    <citation type="submission" date="2016-10" db="EMBL/GenBank/DDBJ databases">
        <authorList>
            <person name="de Groot N.N."/>
        </authorList>
    </citation>
    <scope>NUCLEOTIDE SEQUENCE [LARGE SCALE GENOMIC DNA]</scope>
    <source>
        <strain evidence="1 2">JCM 19513</strain>
    </source>
</reference>
<name>A0A1H7NU36_9GAMM</name>
<dbReference type="STRING" id="1429083.GCA_001885685_01848"/>